<sequence>SACQPGQYGRECEHRCNCAGNQSCFVSTGGCPSGCAAGFQGEDCGTQCLHFYWCKVGFRCDTGIYGLGCQSSCSQFCVRDNDTRTDFCDNTNGACLYGCQDGYQGPNCTKVDENDVVVVVVVAVVSLIVVISSIIVVILV</sequence>
<dbReference type="PANTHER" id="PTHR24043">
    <property type="entry name" value="SCAVENGER RECEPTOR CLASS F"/>
    <property type="match status" value="1"/>
</dbReference>
<feature type="non-terminal residue" evidence="3">
    <location>
        <position position="1"/>
    </location>
</feature>
<comment type="caution">
    <text evidence="3">The sequence shown here is derived from an EMBL/GenBank/DDBJ whole genome shotgun (WGS) entry which is preliminary data.</text>
</comment>
<dbReference type="AlphaFoldDB" id="A0A8S3Z8G6"/>
<keyword evidence="2" id="KW-0812">Transmembrane</keyword>
<evidence type="ECO:0000313" key="4">
    <source>
        <dbReference type="Proteomes" id="UP000678393"/>
    </source>
</evidence>
<keyword evidence="4" id="KW-1185">Reference proteome</keyword>
<protein>
    <submittedName>
        <fullName evidence="3">Uncharacterized protein</fullName>
    </submittedName>
</protein>
<keyword evidence="2" id="KW-0472">Membrane</keyword>
<feature type="transmembrane region" description="Helical" evidence="2">
    <location>
        <begin position="116"/>
        <end position="139"/>
    </location>
</feature>
<dbReference type="GO" id="GO:0005044">
    <property type="term" value="F:scavenger receptor activity"/>
    <property type="evidence" value="ECO:0007669"/>
    <property type="project" value="InterPro"/>
</dbReference>
<name>A0A8S3Z8G6_9EUPU</name>
<evidence type="ECO:0000256" key="1">
    <source>
        <dbReference type="ARBA" id="ARBA00022536"/>
    </source>
</evidence>
<keyword evidence="2" id="KW-1133">Transmembrane helix</keyword>
<evidence type="ECO:0000256" key="2">
    <source>
        <dbReference type="SAM" id="Phobius"/>
    </source>
</evidence>
<dbReference type="Proteomes" id="UP000678393">
    <property type="component" value="Unassembled WGS sequence"/>
</dbReference>
<keyword evidence="1" id="KW-0245">EGF-like domain</keyword>
<feature type="non-terminal residue" evidence="3">
    <location>
        <position position="140"/>
    </location>
</feature>
<dbReference type="InterPro" id="IPR042635">
    <property type="entry name" value="MEGF10/SREC1/2-like"/>
</dbReference>
<dbReference type="PANTHER" id="PTHR24043:SF8">
    <property type="entry name" value="EGF-LIKE DOMAIN-CONTAINING PROTEIN"/>
    <property type="match status" value="1"/>
</dbReference>
<reference evidence="3" key="1">
    <citation type="submission" date="2021-04" db="EMBL/GenBank/DDBJ databases">
        <authorList>
            <consortium name="Molecular Ecology Group"/>
        </authorList>
    </citation>
    <scope>NUCLEOTIDE SEQUENCE</scope>
</reference>
<proteinExistence type="predicted"/>
<dbReference type="OrthoDB" id="10252017at2759"/>
<accession>A0A8S3Z8G6</accession>
<gene>
    <name evidence="3" type="ORF">CUNI_LOCUS11472</name>
</gene>
<evidence type="ECO:0000313" key="3">
    <source>
        <dbReference type="EMBL" id="CAG5125914.1"/>
    </source>
</evidence>
<dbReference type="EMBL" id="CAJHNH020002204">
    <property type="protein sequence ID" value="CAG5125914.1"/>
    <property type="molecule type" value="Genomic_DNA"/>
</dbReference>
<organism evidence="3 4">
    <name type="scientific">Candidula unifasciata</name>
    <dbReference type="NCBI Taxonomy" id="100452"/>
    <lineage>
        <taxon>Eukaryota</taxon>
        <taxon>Metazoa</taxon>
        <taxon>Spiralia</taxon>
        <taxon>Lophotrochozoa</taxon>
        <taxon>Mollusca</taxon>
        <taxon>Gastropoda</taxon>
        <taxon>Heterobranchia</taxon>
        <taxon>Euthyneura</taxon>
        <taxon>Panpulmonata</taxon>
        <taxon>Eupulmonata</taxon>
        <taxon>Stylommatophora</taxon>
        <taxon>Helicina</taxon>
        <taxon>Helicoidea</taxon>
        <taxon>Geomitridae</taxon>
        <taxon>Candidula</taxon>
    </lineage>
</organism>